<feature type="non-terminal residue" evidence="2">
    <location>
        <position position="1"/>
    </location>
</feature>
<dbReference type="CDD" id="cd06558">
    <property type="entry name" value="crotonase-like"/>
    <property type="match status" value="1"/>
</dbReference>
<dbReference type="Gene3D" id="3.90.226.10">
    <property type="entry name" value="2-enoyl-CoA Hydratase, Chain A, domain 1"/>
    <property type="match status" value="1"/>
</dbReference>
<evidence type="ECO:0000313" key="2">
    <source>
        <dbReference type="EMBL" id="GMT17826.1"/>
    </source>
</evidence>
<dbReference type="Proteomes" id="UP001432322">
    <property type="component" value="Unassembled WGS sequence"/>
</dbReference>
<sequence>PPSEWLLAMFSTLARASRQLSPTSYGTPSAGQFLKQFEGGMITRSAFPGIEDVAVLTLDNPEKKNAMTGKMMCELRENIREIAQSATNLRALIIRGASGNFSAGADLDFVRKTASYGDGYVLSRFMADTLWEMSSLPMPVIAVLERNCLGGAAELAMAADIRVASTNARMAFVHSRMGISPGFGSVRFLMDVVGRSQAIELLSTGELMDTKRMKELRLLNKVFDDENDLLDYMKKFARNSARAVRASKSVVRDAVDRKGWEDRRKGEQHVFLQLWGNKDHRDALSAEKKKNSI</sequence>
<proteinExistence type="predicted"/>
<protein>
    <recommendedName>
        <fullName evidence="4">Enoyl-CoA hydratase/isomerase family protein</fullName>
    </recommendedName>
</protein>
<evidence type="ECO:0000313" key="3">
    <source>
        <dbReference type="Proteomes" id="UP001432322"/>
    </source>
</evidence>
<evidence type="ECO:0000256" key="1">
    <source>
        <dbReference type="ARBA" id="ARBA00023239"/>
    </source>
</evidence>
<keyword evidence="3" id="KW-1185">Reference proteome</keyword>
<dbReference type="InterPro" id="IPR001753">
    <property type="entry name" value="Enoyl-CoA_hydra/iso"/>
</dbReference>
<dbReference type="GO" id="GO:0006635">
    <property type="term" value="P:fatty acid beta-oxidation"/>
    <property type="evidence" value="ECO:0007669"/>
    <property type="project" value="TreeGrafter"/>
</dbReference>
<evidence type="ECO:0008006" key="4">
    <source>
        <dbReference type="Google" id="ProtNLM"/>
    </source>
</evidence>
<name>A0AAV5VGN3_9BILA</name>
<dbReference type="PANTHER" id="PTHR11941">
    <property type="entry name" value="ENOYL-COA HYDRATASE-RELATED"/>
    <property type="match status" value="1"/>
</dbReference>
<gene>
    <name evidence="2" type="ORF">PFISCL1PPCAC_9123</name>
</gene>
<dbReference type="AlphaFoldDB" id="A0AAV5VGN3"/>
<dbReference type="GO" id="GO:0016829">
    <property type="term" value="F:lyase activity"/>
    <property type="evidence" value="ECO:0007669"/>
    <property type="project" value="UniProtKB-KW"/>
</dbReference>
<keyword evidence="1" id="KW-0456">Lyase</keyword>
<dbReference type="SUPFAM" id="SSF52096">
    <property type="entry name" value="ClpP/crotonase"/>
    <property type="match status" value="1"/>
</dbReference>
<comment type="caution">
    <text evidence="2">The sequence shown here is derived from an EMBL/GenBank/DDBJ whole genome shotgun (WGS) entry which is preliminary data.</text>
</comment>
<dbReference type="Pfam" id="PF00378">
    <property type="entry name" value="ECH_1"/>
    <property type="match status" value="1"/>
</dbReference>
<dbReference type="GO" id="GO:0005829">
    <property type="term" value="C:cytosol"/>
    <property type="evidence" value="ECO:0007669"/>
    <property type="project" value="TreeGrafter"/>
</dbReference>
<accession>A0AAV5VGN3</accession>
<organism evidence="2 3">
    <name type="scientific">Pristionchus fissidentatus</name>
    <dbReference type="NCBI Taxonomy" id="1538716"/>
    <lineage>
        <taxon>Eukaryota</taxon>
        <taxon>Metazoa</taxon>
        <taxon>Ecdysozoa</taxon>
        <taxon>Nematoda</taxon>
        <taxon>Chromadorea</taxon>
        <taxon>Rhabditida</taxon>
        <taxon>Rhabditina</taxon>
        <taxon>Diplogasteromorpha</taxon>
        <taxon>Diplogasteroidea</taxon>
        <taxon>Neodiplogasteridae</taxon>
        <taxon>Pristionchus</taxon>
    </lineage>
</organism>
<reference evidence="2" key="1">
    <citation type="submission" date="2023-10" db="EMBL/GenBank/DDBJ databases">
        <title>Genome assembly of Pristionchus species.</title>
        <authorList>
            <person name="Yoshida K."/>
            <person name="Sommer R.J."/>
        </authorList>
    </citation>
    <scope>NUCLEOTIDE SEQUENCE</scope>
    <source>
        <strain evidence="2">RS5133</strain>
    </source>
</reference>
<dbReference type="PANTHER" id="PTHR11941:SF27">
    <property type="entry name" value="ETHYLMALONYL-COA DECARBOXYLASE"/>
    <property type="match status" value="1"/>
</dbReference>
<dbReference type="InterPro" id="IPR029045">
    <property type="entry name" value="ClpP/crotonase-like_dom_sf"/>
</dbReference>
<dbReference type="EMBL" id="BTSY01000003">
    <property type="protein sequence ID" value="GMT17826.1"/>
    <property type="molecule type" value="Genomic_DNA"/>
</dbReference>